<sequence>MKSVANKLIQAALDANTPQQARRVQALIEEQFGARHIRPVGDKWNNHGLMGAAGSFDLKLIEAVTNMQDAIVERYALRRWGSRDDVPYDSPHAAATDLLADIPDLAKQATIVFKEATESTDRNDQSRITKVLTAVFSDRGCGLVPEAVPGTIFGLGGSNKEDALYLQGAFGMGGALTYRNAECVVLVTRRDPELLAKGEEDRITVAVVEWRVNTKGRTAFYLVDNKWEEPGDTALPWSCKASEYPEFGPGTHIALIAYRVEGYHAATRGGDQKGFDTAVDTRLFNPVMPVWFVNELVNAERGNTLRGLENRLENSEYNRALWPSDEQTLPYRYDGTTYLLPMHYTLLAPAREPGGIDKFVAKDHTVIFTSNGQVHHHWTPAEFLSKTGLNKIHNRVLVVVETDELPILLRTSLFTADRNDLVRGDAALRLEEDVAASISSWDSLREENNALLRESLKGSDDGSTLAIANRISRAINAKGFGVGGGDGTSGGKGGKGSGGGGGKRKPVVVRPDPTTIDGPDHARAEIGKTRSLTYTIDAEDSFFDRRGEVKVTCDHPSIRPGREITVGKGRNGRVQVLVAVPELDPGTHELTVILEDWMRVSGGFGPRLEHTTKLELVNEIEGKGSGTGKPGSGTGGDKGIRSGPTVAFRWRTPADELEWEKITVGEIQEVPASILAERPEYADLAKLGDQAIPTVLLNEEYPPFKKYLEGRNKRLTKVERPREQYAAGVGVALLTLQEEIDSRSKTGGPVPDQELVASAQRAAAKAVLAVMPAFDDLAREAGLD</sequence>
<feature type="region of interest" description="Disordered" evidence="1">
    <location>
        <begin position="621"/>
        <end position="644"/>
    </location>
</feature>
<organism evidence="2 3">
    <name type="scientific">Mycobacterium intracellulare 1956</name>
    <dbReference type="NCBI Taxonomy" id="1299331"/>
    <lineage>
        <taxon>Bacteria</taxon>
        <taxon>Bacillati</taxon>
        <taxon>Actinomycetota</taxon>
        <taxon>Actinomycetes</taxon>
        <taxon>Mycobacteriales</taxon>
        <taxon>Mycobacteriaceae</taxon>
        <taxon>Mycobacterium</taxon>
        <taxon>Mycobacterium avium complex (MAC)</taxon>
    </lineage>
</organism>
<feature type="region of interest" description="Disordered" evidence="1">
    <location>
        <begin position="482"/>
        <end position="520"/>
    </location>
</feature>
<evidence type="ECO:0000256" key="1">
    <source>
        <dbReference type="SAM" id="MobiDB-lite"/>
    </source>
</evidence>
<protein>
    <recommendedName>
        <fullName evidence="4">Histidine kinase-, DNA gyrase B-, and HSP90-like ATPase family protein</fullName>
    </recommendedName>
</protein>
<gene>
    <name evidence="2" type="ORF">I550_2097</name>
</gene>
<dbReference type="EMBL" id="JAOG01000001">
    <property type="protein sequence ID" value="EUA58952.1"/>
    <property type="molecule type" value="Genomic_DNA"/>
</dbReference>
<comment type="caution">
    <text evidence="2">The sequence shown here is derived from an EMBL/GenBank/DDBJ whole genome shotgun (WGS) entry which is preliminary data.</text>
</comment>
<feature type="compositionally biased region" description="Gly residues" evidence="1">
    <location>
        <begin position="623"/>
        <end position="637"/>
    </location>
</feature>
<dbReference type="PATRIC" id="fig|1299331.3.peg.2037"/>
<proteinExistence type="predicted"/>
<feature type="compositionally biased region" description="Gly residues" evidence="1">
    <location>
        <begin position="482"/>
        <end position="501"/>
    </location>
</feature>
<accession>X8CRC9</accession>
<evidence type="ECO:0000313" key="3">
    <source>
        <dbReference type="Proteomes" id="UP000020825"/>
    </source>
</evidence>
<reference evidence="2 3" key="1">
    <citation type="submission" date="2013-12" db="EMBL/GenBank/DDBJ databases">
        <authorList>
            <person name="Zelazny A."/>
            <person name="Olivier K."/>
            <person name="Holland S."/>
            <person name="Lenaerts A."/>
            <person name="Ordway D."/>
            <person name="DeGroote M.A."/>
            <person name="Parker T."/>
            <person name="Sizemore C."/>
            <person name="Tallon L.J."/>
            <person name="Sadzewicz L.K."/>
            <person name="Sengamalay N."/>
            <person name="Fraser C.M."/>
            <person name="Hine E."/>
            <person name="Shefchek K.A."/>
            <person name="Das S.P."/>
            <person name="Tettelin H."/>
        </authorList>
    </citation>
    <scope>NUCLEOTIDE SEQUENCE [LARGE SCALE GENOMIC DNA]</scope>
    <source>
        <strain evidence="2 3">1956</strain>
    </source>
</reference>
<name>X8CRC9_MYCIT</name>
<evidence type="ECO:0000313" key="2">
    <source>
        <dbReference type="EMBL" id="EUA58952.1"/>
    </source>
</evidence>
<dbReference type="AlphaFoldDB" id="X8CRC9"/>
<dbReference type="Proteomes" id="UP000020825">
    <property type="component" value="Unassembled WGS sequence"/>
</dbReference>
<evidence type="ECO:0008006" key="4">
    <source>
        <dbReference type="Google" id="ProtNLM"/>
    </source>
</evidence>